<dbReference type="InterPro" id="IPR002491">
    <property type="entry name" value="ABC_transptr_periplasmic_BD"/>
</dbReference>
<dbReference type="eggNOG" id="arCOG04233">
    <property type="taxonomic scope" value="Archaea"/>
</dbReference>
<dbReference type="KEGG" id="hru:Halru_0278"/>
<dbReference type="AlphaFoldDB" id="L0I8A2"/>
<evidence type="ECO:0000259" key="2">
    <source>
        <dbReference type="PROSITE" id="PS50983"/>
    </source>
</evidence>
<evidence type="ECO:0000256" key="1">
    <source>
        <dbReference type="SAM" id="MobiDB-lite"/>
    </source>
</evidence>
<evidence type="ECO:0000313" key="3">
    <source>
        <dbReference type="EMBL" id="AGB14924.1"/>
    </source>
</evidence>
<sequence>MRVVTTLPSATELVAALGIDPVGVSHSCDYPPRVADRPTITSAAIDTEASTAEIDRQVLAAETEGGVYDVDAETIERLDPDVIVTQGVCDVCAVDTVLVADAVERIDAEPEIVTIDSHTVAGVFDDLERLGRVLGRADRAQEVRADLEARLEAVRERTPDEPDARPSVAVFDWTDPVMVAAHWVPELVEIAGGRYELAEAGSDSRPREWDELRSADPDALVVAPCGYDLTQTAENLGDLTDRPGWDELAAVEAGRVWAVDGNHYLNRPGPRLVDAAETLARLLHPDRFDAGDTPDASVARPLSALRTPPNA</sequence>
<dbReference type="STRING" id="797302.Halru_0278"/>
<dbReference type="Pfam" id="PF01497">
    <property type="entry name" value="Peripla_BP_2"/>
    <property type="match status" value="1"/>
</dbReference>
<dbReference type="PANTHER" id="PTHR42860:SF1">
    <property type="entry name" value="VITAMIN B12-BINDING PROTEIN"/>
    <property type="match status" value="1"/>
</dbReference>
<organism evidence="3 4">
    <name type="scientific">Halovivax ruber (strain DSM 18193 / JCM 13892 / XH-70)</name>
    <dbReference type="NCBI Taxonomy" id="797302"/>
    <lineage>
        <taxon>Archaea</taxon>
        <taxon>Methanobacteriati</taxon>
        <taxon>Methanobacteriota</taxon>
        <taxon>Stenosarchaea group</taxon>
        <taxon>Halobacteria</taxon>
        <taxon>Halobacteriales</taxon>
        <taxon>Natrialbaceae</taxon>
        <taxon>Halovivax</taxon>
    </lineage>
</organism>
<dbReference type="HOGENOM" id="CLU_038034_9_1_2"/>
<dbReference type="SUPFAM" id="SSF53807">
    <property type="entry name" value="Helical backbone' metal receptor"/>
    <property type="match status" value="1"/>
</dbReference>
<dbReference type="EMBL" id="CP003050">
    <property type="protein sequence ID" value="AGB14924.1"/>
    <property type="molecule type" value="Genomic_DNA"/>
</dbReference>
<accession>L0I8A2</accession>
<dbReference type="Gene3D" id="3.40.50.1980">
    <property type="entry name" value="Nitrogenase molybdenum iron protein domain"/>
    <property type="match status" value="2"/>
</dbReference>
<dbReference type="CDD" id="cd01144">
    <property type="entry name" value="BtuF"/>
    <property type="match status" value="1"/>
</dbReference>
<reference evidence="3" key="1">
    <citation type="submission" date="2011-09" db="EMBL/GenBank/DDBJ databases">
        <title>Complete sequence of Halovivax ruber XH-70.</title>
        <authorList>
            <consortium name="US DOE Joint Genome Institute"/>
            <person name="Lucas S."/>
            <person name="Han J."/>
            <person name="Lapidus A."/>
            <person name="Cheng J.-F."/>
            <person name="Goodwin L."/>
            <person name="Pitluck S."/>
            <person name="Peters L."/>
            <person name="Mikhailova N."/>
            <person name="Davenport K."/>
            <person name="Detter J.C."/>
            <person name="Han C."/>
            <person name="Tapia R."/>
            <person name="Land M."/>
            <person name="Hauser L."/>
            <person name="Kyrpides N."/>
            <person name="Ivanova N."/>
            <person name="Pagani I."/>
            <person name="Sproer C."/>
            <person name="Anderson I."/>
            <person name="Woyke T."/>
        </authorList>
    </citation>
    <scope>NUCLEOTIDE SEQUENCE</scope>
    <source>
        <strain evidence="3">XH-70</strain>
    </source>
</reference>
<dbReference type="RefSeq" id="WP_015299620.1">
    <property type="nucleotide sequence ID" value="NC_019964.1"/>
</dbReference>
<keyword evidence="4" id="KW-1185">Reference proteome</keyword>
<dbReference type="OrthoDB" id="9784at2157"/>
<gene>
    <name evidence="3" type="ordered locus">Halru_0278</name>
</gene>
<dbReference type="InterPro" id="IPR051030">
    <property type="entry name" value="Vitamin_B12-ABC_binding"/>
</dbReference>
<feature type="region of interest" description="Disordered" evidence="1">
    <location>
        <begin position="287"/>
        <end position="311"/>
    </location>
</feature>
<protein>
    <submittedName>
        <fullName evidence="3">ABC-type Fe3+-hydroxamate transport system, periplasmic component</fullName>
    </submittedName>
</protein>
<name>L0I8A2_HALRX</name>
<dbReference type="PROSITE" id="PS50983">
    <property type="entry name" value="FE_B12_PBP"/>
    <property type="match status" value="1"/>
</dbReference>
<evidence type="ECO:0000313" key="4">
    <source>
        <dbReference type="Proteomes" id="UP000010846"/>
    </source>
</evidence>
<dbReference type="Proteomes" id="UP000010846">
    <property type="component" value="Chromosome"/>
</dbReference>
<feature type="domain" description="Fe/B12 periplasmic-binding" evidence="2">
    <location>
        <begin position="2"/>
        <end position="287"/>
    </location>
</feature>
<proteinExistence type="predicted"/>
<dbReference type="PANTHER" id="PTHR42860">
    <property type="entry name" value="VITAMIN B12-BINDING PROTEIN"/>
    <property type="match status" value="1"/>
</dbReference>
<dbReference type="GeneID" id="14375586"/>